<dbReference type="AlphaFoldDB" id="A0A1G7U6Z0"/>
<dbReference type="RefSeq" id="WP_093743160.1">
    <property type="nucleotide sequence ID" value="NZ_FNBP01000007.1"/>
</dbReference>
<dbReference type="Gene3D" id="1.10.238.160">
    <property type="match status" value="1"/>
</dbReference>
<sequence>MTPNEYQHDVLLDLKAVCEILCRSKASIYRDIAAERFPQQIKVGGSSRWRRSEVLACVGLTKS</sequence>
<protein>
    <submittedName>
        <fullName evidence="1">Predicted DNA-binding transcriptional regulator AlpA</fullName>
    </submittedName>
</protein>
<reference evidence="2" key="1">
    <citation type="submission" date="2016-10" db="EMBL/GenBank/DDBJ databases">
        <authorList>
            <person name="Varghese N."/>
            <person name="Submissions S."/>
        </authorList>
    </citation>
    <scope>NUCLEOTIDE SEQUENCE [LARGE SCALE GENOMIC DNA]</scope>
    <source>
        <strain evidence="2">DSM 16477</strain>
    </source>
</reference>
<dbReference type="Proteomes" id="UP000199399">
    <property type="component" value="Unassembled WGS sequence"/>
</dbReference>
<accession>A0A1G7U6Z0</accession>
<keyword evidence="1" id="KW-0238">DNA-binding</keyword>
<dbReference type="GO" id="GO:0003677">
    <property type="term" value="F:DNA binding"/>
    <property type="evidence" value="ECO:0007669"/>
    <property type="project" value="UniProtKB-KW"/>
</dbReference>
<dbReference type="EMBL" id="FNBP01000007">
    <property type="protein sequence ID" value="SDG43041.1"/>
    <property type="molecule type" value="Genomic_DNA"/>
</dbReference>
<evidence type="ECO:0000313" key="2">
    <source>
        <dbReference type="Proteomes" id="UP000199399"/>
    </source>
</evidence>
<evidence type="ECO:0000313" key="1">
    <source>
        <dbReference type="EMBL" id="SDG43041.1"/>
    </source>
</evidence>
<dbReference type="OrthoDB" id="9801242at2"/>
<dbReference type="STRING" id="218672.SAMN04489759_107175"/>
<dbReference type="Pfam" id="PF05930">
    <property type="entry name" value="Phage_AlpA"/>
    <property type="match status" value="1"/>
</dbReference>
<gene>
    <name evidence="1" type="ORF">SAMN04489759_107175</name>
</gene>
<name>A0A1G7U6Z0_9RHOB</name>
<keyword evidence="2" id="KW-1185">Reference proteome</keyword>
<organism evidence="1 2">
    <name type="scientific">Sulfitobacter delicatus</name>
    <dbReference type="NCBI Taxonomy" id="218672"/>
    <lineage>
        <taxon>Bacteria</taxon>
        <taxon>Pseudomonadati</taxon>
        <taxon>Pseudomonadota</taxon>
        <taxon>Alphaproteobacteria</taxon>
        <taxon>Rhodobacterales</taxon>
        <taxon>Roseobacteraceae</taxon>
        <taxon>Sulfitobacter</taxon>
    </lineage>
</organism>
<proteinExistence type="predicted"/>
<dbReference type="InterPro" id="IPR010260">
    <property type="entry name" value="AlpA"/>
</dbReference>